<dbReference type="AlphaFoldDB" id="A0AAV1XEU2"/>
<feature type="region of interest" description="Disordered" evidence="1">
    <location>
        <begin position="43"/>
        <end position="68"/>
    </location>
</feature>
<protein>
    <submittedName>
        <fullName evidence="2">Uncharacterized protein</fullName>
    </submittedName>
</protein>
<comment type="caution">
    <text evidence="2">The sequence shown here is derived from an EMBL/GenBank/DDBJ whole genome shotgun (WGS) entry which is preliminary data.</text>
</comment>
<name>A0AAV1XEU2_LUPLU</name>
<dbReference type="PANTHER" id="PTHR37077">
    <property type="match status" value="1"/>
</dbReference>
<dbReference type="Proteomes" id="UP001497480">
    <property type="component" value="Unassembled WGS sequence"/>
</dbReference>
<dbReference type="PANTHER" id="PTHR37077:SF1">
    <property type="match status" value="1"/>
</dbReference>
<dbReference type="EMBL" id="CAXHTB010000014">
    <property type="protein sequence ID" value="CAL0320069.1"/>
    <property type="molecule type" value="Genomic_DNA"/>
</dbReference>
<accession>A0AAV1XEU2</accession>
<proteinExistence type="predicted"/>
<gene>
    <name evidence="2" type="ORF">LLUT_LOCUS21129</name>
</gene>
<organism evidence="2 3">
    <name type="scientific">Lupinus luteus</name>
    <name type="common">European yellow lupine</name>
    <dbReference type="NCBI Taxonomy" id="3873"/>
    <lineage>
        <taxon>Eukaryota</taxon>
        <taxon>Viridiplantae</taxon>
        <taxon>Streptophyta</taxon>
        <taxon>Embryophyta</taxon>
        <taxon>Tracheophyta</taxon>
        <taxon>Spermatophyta</taxon>
        <taxon>Magnoliopsida</taxon>
        <taxon>eudicotyledons</taxon>
        <taxon>Gunneridae</taxon>
        <taxon>Pentapetalae</taxon>
        <taxon>rosids</taxon>
        <taxon>fabids</taxon>
        <taxon>Fabales</taxon>
        <taxon>Fabaceae</taxon>
        <taxon>Papilionoideae</taxon>
        <taxon>50 kb inversion clade</taxon>
        <taxon>genistoids sensu lato</taxon>
        <taxon>core genistoids</taxon>
        <taxon>Genisteae</taxon>
        <taxon>Lupinus</taxon>
    </lineage>
</organism>
<keyword evidence="3" id="KW-1185">Reference proteome</keyword>
<evidence type="ECO:0000256" key="1">
    <source>
        <dbReference type="SAM" id="MobiDB-lite"/>
    </source>
</evidence>
<reference evidence="2 3" key="1">
    <citation type="submission" date="2024-03" db="EMBL/GenBank/DDBJ databases">
        <authorList>
            <person name="Martinez-Hernandez J."/>
        </authorList>
    </citation>
    <scope>NUCLEOTIDE SEQUENCE [LARGE SCALE GENOMIC DNA]</scope>
</reference>
<sequence>MACISKASSSRCNKNAYGYDDGEWYGYASAVCIERECHDGADDSGFSPVSSMEGDDDDDGGYDYAPAA</sequence>
<evidence type="ECO:0000313" key="3">
    <source>
        <dbReference type="Proteomes" id="UP001497480"/>
    </source>
</evidence>
<evidence type="ECO:0000313" key="2">
    <source>
        <dbReference type="EMBL" id="CAL0320069.1"/>
    </source>
</evidence>